<reference evidence="3" key="1">
    <citation type="submission" date="2016-10" db="EMBL/GenBank/DDBJ databases">
        <authorList>
            <person name="Varghese N."/>
            <person name="Submissions S."/>
        </authorList>
    </citation>
    <scope>NUCLEOTIDE SEQUENCE [LARGE SCALE GENOMIC DNA]</scope>
    <source>
        <strain evidence="3">DSM 19110</strain>
    </source>
</reference>
<keyword evidence="1" id="KW-0472">Membrane</keyword>
<organism evidence="2 3">
    <name type="scientific">Pedobacter steynii</name>
    <dbReference type="NCBI Taxonomy" id="430522"/>
    <lineage>
        <taxon>Bacteria</taxon>
        <taxon>Pseudomonadati</taxon>
        <taxon>Bacteroidota</taxon>
        <taxon>Sphingobacteriia</taxon>
        <taxon>Sphingobacteriales</taxon>
        <taxon>Sphingobacteriaceae</taxon>
        <taxon>Pedobacter</taxon>
    </lineage>
</organism>
<dbReference type="EMBL" id="FNGY01000003">
    <property type="protein sequence ID" value="SDM31747.1"/>
    <property type="molecule type" value="Genomic_DNA"/>
</dbReference>
<keyword evidence="1" id="KW-0812">Transmembrane</keyword>
<evidence type="ECO:0000313" key="3">
    <source>
        <dbReference type="Proteomes" id="UP000183200"/>
    </source>
</evidence>
<keyword evidence="3" id="KW-1185">Reference proteome</keyword>
<protein>
    <submittedName>
        <fullName evidence="2">Uncharacterized protein</fullName>
    </submittedName>
</protein>
<gene>
    <name evidence="2" type="ORF">SAMN05421820_103504</name>
</gene>
<evidence type="ECO:0000313" key="2">
    <source>
        <dbReference type="EMBL" id="SDM31747.1"/>
    </source>
</evidence>
<accession>A0A1G9S8U4</accession>
<feature type="transmembrane region" description="Helical" evidence="1">
    <location>
        <begin position="14"/>
        <end position="36"/>
    </location>
</feature>
<sequence>MKALTTRKSMIRPIIMIIISENPTFTPYIIIFALFFKVYNKNAKQ</sequence>
<keyword evidence="1" id="KW-1133">Transmembrane helix</keyword>
<evidence type="ECO:0000256" key="1">
    <source>
        <dbReference type="SAM" id="Phobius"/>
    </source>
</evidence>
<name>A0A1G9S8U4_9SPHI</name>
<proteinExistence type="predicted"/>
<dbReference type="Proteomes" id="UP000183200">
    <property type="component" value="Unassembled WGS sequence"/>
</dbReference>
<dbReference type="AlphaFoldDB" id="A0A1G9S8U4"/>